<sequence>MNNPEKSASGIAYPDDLALLKRVYDRICQERGISAGSAEAEQLAARAMDLFGMGIFEEDALYKNLSTGS</sequence>
<accession>A0A3P3F1L1</accession>
<dbReference type="EMBL" id="RQXT01000058">
    <property type="protein sequence ID" value="RRH92176.1"/>
    <property type="molecule type" value="Genomic_DNA"/>
</dbReference>
<reference evidence="1 2" key="1">
    <citation type="submission" date="2018-11" db="EMBL/GenBank/DDBJ databases">
        <title>the genome of Mesorhizobium tamadayense DSM 28320.</title>
        <authorList>
            <person name="Gao J."/>
        </authorList>
    </citation>
    <scope>NUCLEOTIDE SEQUENCE [LARGE SCALE GENOMIC DNA]</scope>
    <source>
        <strain evidence="1 2">DSM 28320</strain>
    </source>
</reference>
<dbReference type="RefSeq" id="WP_125005785.1">
    <property type="nucleotide sequence ID" value="NZ_RQXT01000058.1"/>
</dbReference>
<dbReference type="Proteomes" id="UP000273786">
    <property type="component" value="Unassembled WGS sequence"/>
</dbReference>
<evidence type="ECO:0000313" key="1">
    <source>
        <dbReference type="EMBL" id="RRH92176.1"/>
    </source>
</evidence>
<proteinExistence type="predicted"/>
<organism evidence="1 2">
    <name type="scientific">Mesorhizobium tamadayense</name>
    <dbReference type="NCBI Taxonomy" id="425306"/>
    <lineage>
        <taxon>Bacteria</taxon>
        <taxon>Pseudomonadati</taxon>
        <taxon>Pseudomonadota</taxon>
        <taxon>Alphaproteobacteria</taxon>
        <taxon>Hyphomicrobiales</taxon>
        <taxon>Phyllobacteriaceae</taxon>
        <taxon>Mesorhizobium</taxon>
    </lineage>
</organism>
<keyword evidence="2" id="KW-1185">Reference proteome</keyword>
<dbReference type="AlphaFoldDB" id="A0A3P3F1L1"/>
<dbReference type="OrthoDB" id="8100807at2"/>
<comment type="caution">
    <text evidence="1">The sequence shown here is derived from an EMBL/GenBank/DDBJ whole genome shotgun (WGS) entry which is preliminary data.</text>
</comment>
<evidence type="ECO:0000313" key="2">
    <source>
        <dbReference type="Proteomes" id="UP000273786"/>
    </source>
</evidence>
<name>A0A3P3F1L1_9HYPH</name>
<protein>
    <submittedName>
        <fullName evidence="1">Uncharacterized protein</fullName>
    </submittedName>
</protein>
<gene>
    <name evidence="1" type="ORF">EH240_31250</name>
</gene>